<keyword evidence="3" id="KW-0812">Transmembrane</keyword>
<proteinExistence type="inferred from homology"/>
<dbReference type="GO" id="GO:0042254">
    <property type="term" value="P:ribosome biogenesis"/>
    <property type="evidence" value="ECO:0007669"/>
    <property type="project" value="InterPro"/>
</dbReference>
<comment type="subcellular location">
    <subcellularLocation>
        <location evidence="1">Nucleus membrane</location>
        <topology evidence="1">Multi-pass membrane protein</topology>
    </subcellularLocation>
</comment>
<comment type="similarity">
    <text evidence="2">Belongs to the CBF/MAK21 family.</text>
</comment>
<keyword evidence="8" id="KW-1185">Reference proteome</keyword>
<dbReference type="AlphaFoldDB" id="A0A9P6HMH4"/>
<accession>A0A9P6HMH4</accession>
<feature type="compositionally biased region" description="Acidic residues" evidence="5">
    <location>
        <begin position="269"/>
        <end position="285"/>
    </location>
</feature>
<reference evidence="7" key="1">
    <citation type="journal article" date="2020" name="Nat. Commun.">
        <title>Large-scale genome sequencing of mycorrhizal fungi provides insights into the early evolution of symbiotic traits.</title>
        <authorList>
            <person name="Miyauchi S."/>
            <person name="Kiss E."/>
            <person name="Kuo A."/>
            <person name="Drula E."/>
            <person name="Kohler A."/>
            <person name="Sanchez-Garcia M."/>
            <person name="Morin E."/>
            <person name="Andreopoulos B."/>
            <person name="Barry K.W."/>
            <person name="Bonito G."/>
            <person name="Buee M."/>
            <person name="Carver A."/>
            <person name="Chen C."/>
            <person name="Cichocki N."/>
            <person name="Clum A."/>
            <person name="Culley D."/>
            <person name="Crous P.W."/>
            <person name="Fauchery L."/>
            <person name="Girlanda M."/>
            <person name="Hayes R.D."/>
            <person name="Keri Z."/>
            <person name="LaButti K."/>
            <person name="Lipzen A."/>
            <person name="Lombard V."/>
            <person name="Magnuson J."/>
            <person name="Maillard F."/>
            <person name="Murat C."/>
            <person name="Nolan M."/>
            <person name="Ohm R.A."/>
            <person name="Pangilinan J."/>
            <person name="Pereira M.F."/>
            <person name="Perotto S."/>
            <person name="Peter M."/>
            <person name="Pfister S."/>
            <person name="Riley R."/>
            <person name="Sitrit Y."/>
            <person name="Stielow J.B."/>
            <person name="Szollosi G."/>
            <person name="Zifcakova L."/>
            <person name="Stursova M."/>
            <person name="Spatafora J.W."/>
            <person name="Tedersoo L."/>
            <person name="Vaario L.M."/>
            <person name="Yamada A."/>
            <person name="Yan M."/>
            <person name="Wang P."/>
            <person name="Xu J."/>
            <person name="Bruns T."/>
            <person name="Baldrian P."/>
            <person name="Vilgalys R."/>
            <person name="Dunand C."/>
            <person name="Henrissat B."/>
            <person name="Grigoriev I.V."/>
            <person name="Hibbett D."/>
            <person name="Nagy L.G."/>
            <person name="Martin F.M."/>
        </authorList>
    </citation>
    <scope>NUCLEOTIDE SEQUENCE</scope>
    <source>
        <strain evidence="7">UH-Tt-Lm1</strain>
    </source>
</reference>
<dbReference type="InterPro" id="IPR016024">
    <property type="entry name" value="ARM-type_fold"/>
</dbReference>
<dbReference type="OrthoDB" id="10263185at2759"/>
<evidence type="ECO:0000259" key="6">
    <source>
        <dbReference type="Pfam" id="PF03914"/>
    </source>
</evidence>
<dbReference type="PANTHER" id="PTHR12455">
    <property type="entry name" value="NUCLEOLAR COMPLEX PROTEIN 4"/>
    <property type="match status" value="1"/>
</dbReference>
<dbReference type="Proteomes" id="UP000736335">
    <property type="component" value="Unassembled WGS sequence"/>
</dbReference>
<dbReference type="GO" id="GO:0032040">
    <property type="term" value="C:small-subunit processome"/>
    <property type="evidence" value="ECO:0007669"/>
    <property type="project" value="TreeGrafter"/>
</dbReference>
<evidence type="ECO:0000313" key="7">
    <source>
        <dbReference type="EMBL" id="KAF9788445.1"/>
    </source>
</evidence>
<evidence type="ECO:0000256" key="1">
    <source>
        <dbReference type="ARBA" id="ARBA00004232"/>
    </source>
</evidence>
<reference evidence="7" key="2">
    <citation type="submission" date="2020-11" db="EMBL/GenBank/DDBJ databases">
        <authorList>
            <consortium name="DOE Joint Genome Institute"/>
            <person name="Kuo A."/>
            <person name="Miyauchi S."/>
            <person name="Kiss E."/>
            <person name="Drula E."/>
            <person name="Kohler A."/>
            <person name="Sanchez-Garcia M."/>
            <person name="Andreopoulos B."/>
            <person name="Barry K.W."/>
            <person name="Bonito G."/>
            <person name="Buee M."/>
            <person name="Carver A."/>
            <person name="Chen C."/>
            <person name="Cichocki N."/>
            <person name="Clum A."/>
            <person name="Culley D."/>
            <person name="Crous P.W."/>
            <person name="Fauchery L."/>
            <person name="Girlanda M."/>
            <person name="Hayes R."/>
            <person name="Keri Z."/>
            <person name="Labutti K."/>
            <person name="Lipzen A."/>
            <person name="Lombard V."/>
            <person name="Magnuson J."/>
            <person name="Maillard F."/>
            <person name="Morin E."/>
            <person name="Murat C."/>
            <person name="Nolan M."/>
            <person name="Ohm R."/>
            <person name="Pangilinan J."/>
            <person name="Pereira M."/>
            <person name="Perotto S."/>
            <person name="Peter M."/>
            <person name="Riley R."/>
            <person name="Sitrit Y."/>
            <person name="Stielow B."/>
            <person name="Szollosi G."/>
            <person name="Zifcakova L."/>
            <person name="Stursova M."/>
            <person name="Spatafora J.W."/>
            <person name="Tedersoo L."/>
            <person name="Vaario L.-M."/>
            <person name="Yamada A."/>
            <person name="Yan M."/>
            <person name="Wang P."/>
            <person name="Xu J."/>
            <person name="Bruns T."/>
            <person name="Baldrian P."/>
            <person name="Vilgalys R."/>
            <person name="Henrissat B."/>
            <person name="Grigoriev I.V."/>
            <person name="Hibbett D."/>
            <person name="Nagy L.G."/>
            <person name="Martin F.M."/>
        </authorList>
    </citation>
    <scope>NUCLEOTIDE SEQUENCE</scope>
    <source>
        <strain evidence="7">UH-Tt-Lm1</strain>
    </source>
</reference>
<dbReference type="PANTHER" id="PTHR12455:SF0">
    <property type="entry name" value="NUCLEOLAR COMPLEX PROTEIN 4 HOMOLOG"/>
    <property type="match status" value="1"/>
</dbReference>
<gene>
    <name evidence="7" type="ORF">BJ322DRAFT_1001891</name>
</gene>
<keyword evidence="4" id="KW-0472">Membrane</keyword>
<keyword evidence="4" id="KW-1133">Transmembrane helix</keyword>
<feature type="compositionally biased region" description="Basic and acidic residues" evidence="5">
    <location>
        <begin position="286"/>
        <end position="301"/>
    </location>
</feature>
<dbReference type="SUPFAM" id="SSF48371">
    <property type="entry name" value="ARM repeat"/>
    <property type="match status" value="1"/>
</dbReference>
<name>A0A9P6HMH4_9AGAM</name>
<dbReference type="InterPro" id="IPR027193">
    <property type="entry name" value="Noc4"/>
</dbReference>
<dbReference type="EMBL" id="WIUZ02000004">
    <property type="protein sequence ID" value="KAF9788445.1"/>
    <property type="molecule type" value="Genomic_DNA"/>
</dbReference>
<evidence type="ECO:0000313" key="8">
    <source>
        <dbReference type="Proteomes" id="UP000736335"/>
    </source>
</evidence>
<evidence type="ECO:0000256" key="2">
    <source>
        <dbReference type="ARBA" id="ARBA00007797"/>
    </source>
</evidence>
<evidence type="ECO:0000256" key="5">
    <source>
        <dbReference type="SAM" id="MobiDB-lite"/>
    </source>
</evidence>
<feature type="region of interest" description="Disordered" evidence="5">
    <location>
        <begin position="264"/>
        <end position="309"/>
    </location>
</feature>
<sequence length="614" mass="69462">MPAADPSRPPAKKRKVAVKKNTDVEHIQRLENTLLEAVSKGASLNPLVDLLDTAKDAGDPHVLFKSIYALYRVFSSVIDARILVPTPDADAKLVRAWVSERLNIFTDMLVGLMNDSELSLRTSAIQILFSLLKHLSSSLAPSQDAPGPSTPSNLPFHVPHFNKIILGLLECPPSPRSSSDQSTRFLDLEVLGIFTSTWLDAYDDIRWFFLRDAATFVSNCQAESRPHVAENFLTILERLKRFPTERSDIKQWWIPQLGKKPVSLKGSAVEEDEQGDPEIPEGDDDDWRKYFDEPESTDKNKKSGPSPRLHKMTVHQSLHSLQSHKAVFSRAWMVLLPRLSRRADVEATKALAARVLNVIHGGVMPRLTRPVLIMDWIGACVDYGGTIGLLALNALFILIRDYNLDYPSFYTRLYAFLDRDLLHNKHRARFFRLTELFLSSTHLPAALLASFIKRLSRLSISAPPAGIIMVIPFTYNILKRHPALMYMINRVDDVEEPGTLDPFDAEEKDPMLTNALDSSLWELVSHRDHYHPSVSTLAKIFQEAFRKPNYALEDFLDHTYGTLFDSEAKRKIKKDPATAMEINKLLFLTADQKEQISEEAISVQGDVVTELWTF</sequence>
<comment type="caution">
    <text evidence="7">The sequence shown here is derived from an EMBL/GenBank/DDBJ whole genome shotgun (WGS) entry which is preliminary data.</text>
</comment>
<dbReference type="GO" id="GO:0031965">
    <property type="term" value="C:nuclear membrane"/>
    <property type="evidence" value="ECO:0007669"/>
    <property type="project" value="UniProtKB-SubCell"/>
</dbReference>
<organism evidence="7 8">
    <name type="scientific">Thelephora terrestris</name>
    <dbReference type="NCBI Taxonomy" id="56493"/>
    <lineage>
        <taxon>Eukaryota</taxon>
        <taxon>Fungi</taxon>
        <taxon>Dikarya</taxon>
        <taxon>Basidiomycota</taxon>
        <taxon>Agaricomycotina</taxon>
        <taxon>Agaricomycetes</taxon>
        <taxon>Thelephorales</taxon>
        <taxon>Thelephoraceae</taxon>
        <taxon>Thelephora</taxon>
    </lineage>
</organism>
<evidence type="ECO:0000256" key="3">
    <source>
        <dbReference type="ARBA" id="ARBA00022692"/>
    </source>
</evidence>
<dbReference type="InterPro" id="IPR005612">
    <property type="entry name" value="CCAAT-binding_factor"/>
</dbReference>
<dbReference type="Pfam" id="PF03914">
    <property type="entry name" value="CBF"/>
    <property type="match status" value="1"/>
</dbReference>
<feature type="domain" description="CCAAT-binding factor" evidence="6">
    <location>
        <begin position="389"/>
        <end position="538"/>
    </location>
</feature>
<evidence type="ECO:0000256" key="4">
    <source>
        <dbReference type="ARBA" id="ARBA00022989"/>
    </source>
</evidence>
<dbReference type="GO" id="GO:0030692">
    <property type="term" value="C:Noc4p-Nop14p complex"/>
    <property type="evidence" value="ECO:0007669"/>
    <property type="project" value="TreeGrafter"/>
</dbReference>
<protein>
    <submittedName>
        <fullName evidence="7">CBF/Mak21 family-domain-containing protein</fullName>
    </submittedName>
</protein>